<proteinExistence type="predicted"/>
<reference evidence="2" key="2">
    <citation type="submission" date="2015-01" db="EMBL/GenBank/DDBJ databases">
        <title>Evolutionary Origins and Diversification of the Mycorrhizal Mutualists.</title>
        <authorList>
            <consortium name="DOE Joint Genome Institute"/>
            <consortium name="Mycorrhizal Genomics Consortium"/>
            <person name="Kohler A."/>
            <person name="Kuo A."/>
            <person name="Nagy L.G."/>
            <person name="Floudas D."/>
            <person name="Copeland A."/>
            <person name="Barry K.W."/>
            <person name="Cichocki N."/>
            <person name="Veneault-Fourrey C."/>
            <person name="LaButti K."/>
            <person name="Lindquist E.A."/>
            <person name="Lipzen A."/>
            <person name="Lundell T."/>
            <person name="Morin E."/>
            <person name="Murat C."/>
            <person name="Riley R."/>
            <person name="Ohm R."/>
            <person name="Sun H."/>
            <person name="Tunlid A."/>
            <person name="Henrissat B."/>
            <person name="Grigoriev I.V."/>
            <person name="Hibbett D.S."/>
            <person name="Martin F."/>
        </authorList>
    </citation>
    <scope>NUCLEOTIDE SEQUENCE [LARGE SCALE GENOMIC DNA]</scope>
    <source>
        <strain evidence="2">h7</strain>
    </source>
</reference>
<dbReference type="EMBL" id="KN831769">
    <property type="protein sequence ID" value="KIM48496.1"/>
    <property type="molecule type" value="Genomic_DNA"/>
</dbReference>
<evidence type="ECO:0000313" key="2">
    <source>
        <dbReference type="Proteomes" id="UP000053424"/>
    </source>
</evidence>
<dbReference type="OrthoDB" id="3066634at2759"/>
<name>A0A0C3CXD4_HEBCY</name>
<dbReference type="Proteomes" id="UP000053424">
    <property type="component" value="Unassembled WGS sequence"/>
</dbReference>
<evidence type="ECO:0000313" key="1">
    <source>
        <dbReference type="EMBL" id="KIM48496.1"/>
    </source>
</evidence>
<dbReference type="HOGENOM" id="CLU_452735_0_0_1"/>
<organism evidence="1 2">
    <name type="scientific">Hebeloma cylindrosporum</name>
    <dbReference type="NCBI Taxonomy" id="76867"/>
    <lineage>
        <taxon>Eukaryota</taxon>
        <taxon>Fungi</taxon>
        <taxon>Dikarya</taxon>
        <taxon>Basidiomycota</taxon>
        <taxon>Agaricomycotina</taxon>
        <taxon>Agaricomycetes</taxon>
        <taxon>Agaricomycetidae</taxon>
        <taxon>Agaricales</taxon>
        <taxon>Agaricineae</taxon>
        <taxon>Hymenogastraceae</taxon>
        <taxon>Hebeloma</taxon>
    </lineage>
</organism>
<protein>
    <submittedName>
        <fullName evidence="1">Uncharacterized protein</fullName>
    </submittedName>
</protein>
<sequence length="603" mass="66387">MDFHMEELANGTPTPFMDDSTYINPADLFIHGQDPTNETLGDSLFSYDKYLNQPMGENMLSPEENTSSEDEMKLDETILDPGLHHNSIAANVSALRDVQCDYYAGKTSTKISSAEPKSVGTIGHASEVCSLFTAYRLMDIMYSLECSNISLTAPQHKRLPGNFGPFKGTKYFADWMLAAVGFQKGIDSRMSMANAQPAFETHSSCQLYVLYNLHSIVKNNKPLFNLQLAATHIAFMLDHDSSGNVFNPDYIAAEWCMKLECKCVPDLPSSMTELEASNSVSIHARNAQNLDPANALASDDLALDLMQVENGDPTNNPLLPNILVPPNSALSNMVYFTMDGFWDVIMKDRPTDAAKAADWDKIDKKAYSFLYFLIDPVHQSLIIELNSGSAAWQALKADKDEIENFLLLCLDFSFKAVRLSLITHSTSPSLTEIISAIKQFEINQHVSNGSSWKPHPGHFNGNIPGSETSVFGPVSLKDPHFDWGNTCNTPGACFHCSITGHVTAKCVHDMPAQIKFGIINAKPNQIKSANLVEQEDDGDYTFLSQVNNLTLLSIPEDSGSAPAAVQEIPKTICPVCVRATAGRTIRDNRNRHKLAGDPKFSIL</sequence>
<dbReference type="AlphaFoldDB" id="A0A0C3CXD4"/>
<keyword evidence="2" id="KW-1185">Reference proteome</keyword>
<reference evidence="1 2" key="1">
    <citation type="submission" date="2014-04" db="EMBL/GenBank/DDBJ databases">
        <authorList>
            <consortium name="DOE Joint Genome Institute"/>
            <person name="Kuo A."/>
            <person name="Gay G."/>
            <person name="Dore J."/>
            <person name="Kohler A."/>
            <person name="Nagy L.G."/>
            <person name="Floudas D."/>
            <person name="Copeland A."/>
            <person name="Barry K.W."/>
            <person name="Cichocki N."/>
            <person name="Veneault-Fourrey C."/>
            <person name="LaButti K."/>
            <person name="Lindquist E.A."/>
            <person name="Lipzen A."/>
            <person name="Lundell T."/>
            <person name="Morin E."/>
            <person name="Murat C."/>
            <person name="Sun H."/>
            <person name="Tunlid A."/>
            <person name="Henrissat B."/>
            <person name="Grigoriev I.V."/>
            <person name="Hibbett D.S."/>
            <person name="Martin F."/>
            <person name="Nordberg H.P."/>
            <person name="Cantor M.N."/>
            <person name="Hua S.X."/>
        </authorList>
    </citation>
    <scope>NUCLEOTIDE SEQUENCE [LARGE SCALE GENOMIC DNA]</scope>
    <source>
        <strain evidence="2">h7</strain>
    </source>
</reference>
<gene>
    <name evidence="1" type="ORF">M413DRAFT_22979</name>
</gene>
<accession>A0A0C3CXD4</accession>